<evidence type="ECO:0000256" key="5">
    <source>
        <dbReference type="ARBA" id="ARBA00022691"/>
    </source>
</evidence>
<keyword evidence="9 10" id="KW-0472">Membrane</keyword>
<dbReference type="InterPro" id="IPR036259">
    <property type="entry name" value="MFS_trans_sf"/>
</dbReference>
<accession>A0ABR1P8Z6</accession>
<dbReference type="Proteomes" id="UP001430848">
    <property type="component" value="Unassembled WGS sequence"/>
</dbReference>
<dbReference type="InterPro" id="IPR017985">
    <property type="entry name" value="MeTrfase_CN4_CS"/>
</dbReference>
<evidence type="ECO:0000256" key="2">
    <source>
        <dbReference type="ARBA" id="ARBA00022448"/>
    </source>
</evidence>
<comment type="subcellular location">
    <subcellularLocation>
        <location evidence="1">Membrane</location>
        <topology evidence="1">Multi-pass membrane protein</topology>
    </subcellularLocation>
</comment>
<organism evidence="12 13">
    <name type="scientific">Diaporthe eres</name>
    <name type="common">Phomopsis oblonga</name>
    <dbReference type="NCBI Taxonomy" id="83184"/>
    <lineage>
        <taxon>Eukaryota</taxon>
        <taxon>Fungi</taxon>
        <taxon>Dikarya</taxon>
        <taxon>Ascomycota</taxon>
        <taxon>Pezizomycotina</taxon>
        <taxon>Sordariomycetes</taxon>
        <taxon>Sordariomycetidae</taxon>
        <taxon>Diaporthales</taxon>
        <taxon>Diaporthaceae</taxon>
        <taxon>Diaporthe</taxon>
        <taxon>Diaporthe eres species complex</taxon>
    </lineage>
</organism>
<dbReference type="PANTHER" id="PTHR43791">
    <property type="entry name" value="PERMEASE-RELATED"/>
    <property type="match status" value="1"/>
</dbReference>
<proteinExistence type="predicted"/>
<evidence type="ECO:0000256" key="10">
    <source>
        <dbReference type="SAM" id="Phobius"/>
    </source>
</evidence>
<gene>
    <name evidence="12" type="ORF">SLS63_006475</name>
</gene>
<evidence type="ECO:0000256" key="1">
    <source>
        <dbReference type="ARBA" id="ARBA00004141"/>
    </source>
</evidence>
<dbReference type="InterPro" id="IPR020846">
    <property type="entry name" value="MFS_dom"/>
</dbReference>
<evidence type="ECO:0000256" key="8">
    <source>
        <dbReference type="ARBA" id="ARBA00022989"/>
    </source>
</evidence>
<evidence type="ECO:0000256" key="3">
    <source>
        <dbReference type="ARBA" id="ARBA00022603"/>
    </source>
</evidence>
<keyword evidence="13" id="KW-1185">Reference proteome</keyword>
<evidence type="ECO:0000313" key="13">
    <source>
        <dbReference type="Proteomes" id="UP001430848"/>
    </source>
</evidence>
<dbReference type="InterPro" id="IPR011701">
    <property type="entry name" value="MFS"/>
</dbReference>
<dbReference type="Gene3D" id="1.20.1250.20">
    <property type="entry name" value="MFS general substrate transporter like domains"/>
    <property type="match status" value="2"/>
</dbReference>
<name>A0ABR1P8Z6_DIAER</name>
<evidence type="ECO:0000259" key="11">
    <source>
        <dbReference type="PROSITE" id="PS50850"/>
    </source>
</evidence>
<feature type="transmembrane region" description="Helical" evidence="10">
    <location>
        <begin position="385"/>
        <end position="408"/>
    </location>
</feature>
<keyword evidence="2" id="KW-0813">Transport</keyword>
<dbReference type="EMBL" id="JAKNSF020000031">
    <property type="protein sequence ID" value="KAK7728867.1"/>
    <property type="molecule type" value="Genomic_DNA"/>
</dbReference>
<feature type="transmembrane region" description="Helical" evidence="10">
    <location>
        <begin position="185"/>
        <end position="207"/>
    </location>
</feature>
<dbReference type="SUPFAM" id="SSF103473">
    <property type="entry name" value="MFS general substrate transporter"/>
    <property type="match status" value="1"/>
</dbReference>
<sequence>MAGCSIKQVPVDQPHVAMVETIDGDKTAKQSMMATYRSYDPAFSKETEKRLVKSIDIRLLPLVVTIYIFNYLDRNSITQARLYGLQEDTNVTGVTYNTAISIFSAGYIAMQLPSTLLMTKLQPHIFLPGCIVTWAVVSGLTASTSSPAGLLVVRFVLGLVEAPFFPGAVYYLSCWYTKRELGIRMAMLICGLLLSNSFAGLISAGILSGMSGVGSLAAWRWLFILEGIVTVVVGTIAFFVLPDYPSTTDWLSKEEKIVAQCRLAADAGSEEALADGEEQVSIWTGLAWAIKDYRVWLFACLQMATTASISFSHFFPTLIQGLGFESNTIVLLLTSPPYLFSFIWALSFAWDADRRQNRSPHAAISAVTAIIATVVTIALSDQQWARYAMTFLVCSGTFGIYSTTYTWLSSTIVRPPVKRAAAIGIANTTANTASLFANYFWLDKYEPYFRQSWACILSFQVLGLACILTLRHLLKRSNSEFDKLAEQLDIHDEAAIRQLDEVSQRAVINGFRYVV</sequence>
<feature type="transmembrane region" description="Helical" evidence="10">
    <location>
        <begin position="151"/>
        <end position="173"/>
    </location>
</feature>
<evidence type="ECO:0000256" key="4">
    <source>
        <dbReference type="ARBA" id="ARBA00022679"/>
    </source>
</evidence>
<dbReference type="PROSITE" id="PS00093">
    <property type="entry name" value="N4_MTASE"/>
    <property type="match status" value="1"/>
</dbReference>
<feature type="transmembrane region" description="Helical" evidence="10">
    <location>
        <begin position="295"/>
        <end position="316"/>
    </location>
</feature>
<feature type="transmembrane region" description="Helical" evidence="10">
    <location>
        <begin position="219"/>
        <end position="241"/>
    </location>
</feature>
<dbReference type="PROSITE" id="PS50850">
    <property type="entry name" value="MFS"/>
    <property type="match status" value="1"/>
</dbReference>
<keyword evidence="6 10" id="KW-0812">Transmembrane</keyword>
<comment type="caution">
    <text evidence="12">The sequence shown here is derived from an EMBL/GenBank/DDBJ whole genome shotgun (WGS) entry which is preliminary data.</text>
</comment>
<keyword evidence="5" id="KW-0949">S-adenosyl-L-methionine</keyword>
<dbReference type="PANTHER" id="PTHR43791:SF92">
    <property type="entry name" value="AGL026WP"/>
    <property type="match status" value="1"/>
</dbReference>
<feature type="transmembrane region" description="Helical" evidence="10">
    <location>
        <begin position="448"/>
        <end position="470"/>
    </location>
</feature>
<keyword evidence="7" id="KW-0680">Restriction system</keyword>
<evidence type="ECO:0000313" key="12">
    <source>
        <dbReference type="EMBL" id="KAK7728867.1"/>
    </source>
</evidence>
<feature type="transmembrane region" description="Helical" evidence="10">
    <location>
        <begin position="328"/>
        <end position="350"/>
    </location>
</feature>
<protein>
    <recommendedName>
        <fullName evidence="11">Major facilitator superfamily (MFS) profile domain-containing protein</fullName>
    </recommendedName>
</protein>
<feature type="transmembrane region" description="Helical" evidence="10">
    <location>
        <begin position="362"/>
        <end position="379"/>
    </location>
</feature>
<feature type="transmembrane region" description="Helical" evidence="10">
    <location>
        <begin position="420"/>
        <end position="442"/>
    </location>
</feature>
<feature type="domain" description="Major facilitator superfamily (MFS) profile" evidence="11">
    <location>
        <begin position="59"/>
        <end position="478"/>
    </location>
</feature>
<feature type="transmembrane region" description="Helical" evidence="10">
    <location>
        <begin position="125"/>
        <end position="145"/>
    </location>
</feature>
<dbReference type="Pfam" id="PF07690">
    <property type="entry name" value="MFS_1"/>
    <property type="match status" value="1"/>
</dbReference>
<reference evidence="12 13" key="1">
    <citation type="submission" date="2024-02" db="EMBL/GenBank/DDBJ databases">
        <title>De novo assembly and annotation of 12 fungi associated with fruit tree decline syndrome in Ontario, Canada.</title>
        <authorList>
            <person name="Sulman M."/>
            <person name="Ellouze W."/>
            <person name="Ilyukhin E."/>
        </authorList>
    </citation>
    <scope>NUCLEOTIDE SEQUENCE [LARGE SCALE GENOMIC DNA]</scope>
    <source>
        <strain evidence="12 13">M169</strain>
    </source>
</reference>
<keyword evidence="8 10" id="KW-1133">Transmembrane helix</keyword>
<keyword evidence="3" id="KW-0489">Methyltransferase</keyword>
<evidence type="ECO:0000256" key="6">
    <source>
        <dbReference type="ARBA" id="ARBA00022692"/>
    </source>
</evidence>
<keyword evidence="4" id="KW-0808">Transferase</keyword>
<evidence type="ECO:0000256" key="7">
    <source>
        <dbReference type="ARBA" id="ARBA00022747"/>
    </source>
</evidence>
<evidence type="ECO:0000256" key="9">
    <source>
        <dbReference type="ARBA" id="ARBA00023136"/>
    </source>
</evidence>